<dbReference type="GO" id="GO:0007018">
    <property type="term" value="P:microtubule-based movement"/>
    <property type="evidence" value="ECO:0007669"/>
    <property type="project" value="InterPro"/>
</dbReference>
<dbReference type="InterPro" id="IPR043160">
    <property type="entry name" value="Dynein_C_barrel"/>
</dbReference>
<dbReference type="GO" id="GO:0051959">
    <property type="term" value="F:dynein light intermediate chain binding"/>
    <property type="evidence" value="ECO:0007669"/>
    <property type="project" value="InterPro"/>
</dbReference>
<evidence type="ECO:0000259" key="1">
    <source>
        <dbReference type="Pfam" id="PF18199"/>
    </source>
</evidence>
<dbReference type="GO" id="GO:0045505">
    <property type="term" value="F:dynein intermediate chain binding"/>
    <property type="evidence" value="ECO:0007669"/>
    <property type="project" value="InterPro"/>
</dbReference>
<gene>
    <name evidence="2" type="ORF">KIPB_017045</name>
</gene>
<reference evidence="2 3" key="1">
    <citation type="journal article" date="2018" name="PLoS ONE">
        <title>The draft genome of Kipferlia bialata reveals reductive genome evolution in fornicate parasites.</title>
        <authorList>
            <person name="Tanifuji G."/>
            <person name="Takabayashi S."/>
            <person name="Kume K."/>
            <person name="Takagi M."/>
            <person name="Nakayama T."/>
            <person name="Kamikawa R."/>
            <person name="Inagaki Y."/>
            <person name="Hashimoto T."/>
        </authorList>
    </citation>
    <scope>NUCLEOTIDE SEQUENCE [LARGE SCALE GENOMIC DNA]</scope>
    <source>
        <strain evidence="2">NY0173</strain>
    </source>
</reference>
<dbReference type="Gene3D" id="1.20.1270.280">
    <property type="match status" value="1"/>
</dbReference>
<dbReference type="PANTHER" id="PTHR46961:SF20">
    <property type="entry name" value="LOW QUALITY PROTEIN: DYNEIN BETA CHAIN, CILIARY-LIKE"/>
    <property type="match status" value="1"/>
</dbReference>
<dbReference type="EMBL" id="BDIP01011010">
    <property type="protein sequence ID" value="GCA65406.1"/>
    <property type="molecule type" value="Genomic_DNA"/>
</dbReference>
<accession>A0A391P0D4</accession>
<feature type="non-terminal residue" evidence="2">
    <location>
        <position position="1"/>
    </location>
</feature>
<protein>
    <submittedName>
        <fullName evidence="2">Dynein heavy chain</fullName>
    </submittedName>
</protein>
<keyword evidence="3" id="KW-1185">Reference proteome</keyword>
<dbReference type="Pfam" id="PF18199">
    <property type="entry name" value="Dynein_C"/>
    <property type="match status" value="1"/>
</dbReference>
<dbReference type="AlphaFoldDB" id="A0A391P0D4"/>
<dbReference type="Proteomes" id="UP000265618">
    <property type="component" value="Unassembled WGS sequence"/>
</dbReference>
<dbReference type="PANTHER" id="PTHR46961">
    <property type="entry name" value="DYNEIN HEAVY CHAIN 1, AXONEMAL-LIKE PROTEIN"/>
    <property type="match status" value="1"/>
</dbReference>
<feature type="domain" description="Dynein heavy chain C-terminal" evidence="1">
    <location>
        <begin position="2"/>
        <end position="93"/>
    </location>
</feature>
<sequence>ALPQWLEDLQARVKQLQNWSTDLNVPPSVWLSGLFNPQSLLRAVLQATARANQWPLDKMFLSTEVSKKNLEEITSAPRDGAYIHGLFMEGARYRGYM</sequence>
<dbReference type="Gene3D" id="3.10.490.20">
    <property type="match status" value="1"/>
</dbReference>
<dbReference type="InterPro" id="IPR026983">
    <property type="entry name" value="DHC"/>
</dbReference>
<comment type="caution">
    <text evidence="2">The sequence shown here is derived from an EMBL/GenBank/DDBJ whole genome shotgun (WGS) entry which is preliminary data.</text>
</comment>
<evidence type="ECO:0000313" key="2">
    <source>
        <dbReference type="EMBL" id="GCA65406.1"/>
    </source>
</evidence>
<evidence type="ECO:0000313" key="3">
    <source>
        <dbReference type="Proteomes" id="UP000265618"/>
    </source>
</evidence>
<name>A0A391P0D4_9EUKA</name>
<organism evidence="2 3">
    <name type="scientific">Kipferlia bialata</name>
    <dbReference type="NCBI Taxonomy" id="797122"/>
    <lineage>
        <taxon>Eukaryota</taxon>
        <taxon>Metamonada</taxon>
        <taxon>Carpediemonas-like organisms</taxon>
        <taxon>Kipferlia</taxon>
    </lineage>
</organism>
<dbReference type="InterPro" id="IPR041228">
    <property type="entry name" value="Dynein_C"/>
</dbReference>
<dbReference type="GO" id="GO:0030286">
    <property type="term" value="C:dynein complex"/>
    <property type="evidence" value="ECO:0007669"/>
    <property type="project" value="InterPro"/>
</dbReference>
<dbReference type="OrthoDB" id="447173at2759"/>
<proteinExistence type="predicted"/>